<evidence type="ECO:0000313" key="4">
    <source>
        <dbReference type="EMBL" id="PON72247.1"/>
    </source>
</evidence>
<dbReference type="EMBL" id="JXTB01000040">
    <property type="protein sequence ID" value="PON72247.1"/>
    <property type="molecule type" value="Genomic_DNA"/>
</dbReference>
<dbReference type="Proteomes" id="UP000237105">
    <property type="component" value="Unassembled WGS sequence"/>
</dbReference>
<feature type="coiled-coil region" evidence="1">
    <location>
        <begin position="90"/>
        <end position="124"/>
    </location>
</feature>
<keyword evidence="5" id="KW-1185">Reference proteome</keyword>
<dbReference type="PROSITE" id="PS50030">
    <property type="entry name" value="UBA"/>
    <property type="match status" value="1"/>
</dbReference>
<evidence type="ECO:0000313" key="5">
    <source>
        <dbReference type="Proteomes" id="UP000237105"/>
    </source>
</evidence>
<proteinExistence type="predicted"/>
<sequence length="538" mass="59871">MGFIGKDMRSSEFKDKQITEISRSHSDEFCEYSYELSKDDFDSGFSFHPKRPVASPTFQFDYGKTGSKKVGTFNGGGIISVIDLKMEEYFNNLLRVMEGLSARMRQLESRTQNIEHSVEELKESAEFSYGRTESKLRELGNIVTEVQGGIKDLRDKQEISQVQLQLAKLQTLKGYQQSKDRKTKINTSSSQGVLSSVQQHSNQSNPMSVTSQQQFPMLSSAQQYNNQSNPTFVTSQQHFPPNPNDPQTQSYQSLPPIAGQFSTQVSQNQTPSVSQAEYNYSPHIFSPESSDQQYCMPPIQQPQPTSEAPYQSYQPVLQLPLTSQLQPLPQLRPSRSAVDPQTYHSSAQNFEEMSCMSPQSYSTSIHKTYKAPIVVPPSQQFYIGSNQRIGGDQPSRSSEYHPEHIQPIGDPSFRDVYSHSGFPSHYSSSRMKSSELPPVSLGHGGENRFSQPTASQVLPHALPLASCVDSGSGSNGSGNSIPVDDVVDTIVAMGFRRDMVRATVKKMAGNGQSVDLNVVLDKLMNNGEVQNESHRFGR</sequence>
<accession>A0A2P5DG40</accession>
<feature type="region of interest" description="Disordered" evidence="2">
    <location>
        <begin position="385"/>
        <end position="410"/>
    </location>
</feature>
<name>A0A2P5DG40_PARAD</name>
<feature type="region of interest" description="Disordered" evidence="2">
    <location>
        <begin position="173"/>
        <end position="254"/>
    </location>
</feature>
<evidence type="ECO:0000259" key="3">
    <source>
        <dbReference type="PROSITE" id="PS50030"/>
    </source>
</evidence>
<organism evidence="4 5">
    <name type="scientific">Parasponia andersonii</name>
    <name type="common">Sponia andersonii</name>
    <dbReference type="NCBI Taxonomy" id="3476"/>
    <lineage>
        <taxon>Eukaryota</taxon>
        <taxon>Viridiplantae</taxon>
        <taxon>Streptophyta</taxon>
        <taxon>Embryophyta</taxon>
        <taxon>Tracheophyta</taxon>
        <taxon>Spermatophyta</taxon>
        <taxon>Magnoliopsida</taxon>
        <taxon>eudicotyledons</taxon>
        <taxon>Gunneridae</taxon>
        <taxon>Pentapetalae</taxon>
        <taxon>rosids</taxon>
        <taxon>fabids</taxon>
        <taxon>Rosales</taxon>
        <taxon>Cannabaceae</taxon>
        <taxon>Parasponia</taxon>
    </lineage>
</organism>
<protein>
    <submittedName>
        <fullName evidence="4">Ubiquitin-associated domain containing protein</fullName>
    </submittedName>
</protein>
<dbReference type="PANTHER" id="PTHR31805:SF15">
    <property type="entry name" value="DUF1421 DOMAIN-CONTAINING PROTEIN"/>
    <property type="match status" value="1"/>
</dbReference>
<gene>
    <name evidence="4" type="ORF">PanWU01x14_066380</name>
</gene>
<feature type="region of interest" description="Disordered" evidence="2">
    <location>
        <begin position="282"/>
        <end position="309"/>
    </location>
</feature>
<evidence type="ECO:0000256" key="1">
    <source>
        <dbReference type="SAM" id="Coils"/>
    </source>
</evidence>
<dbReference type="InterPro" id="IPR015940">
    <property type="entry name" value="UBA"/>
</dbReference>
<dbReference type="InterPro" id="IPR010820">
    <property type="entry name" value="DUF1421"/>
</dbReference>
<dbReference type="AlphaFoldDB" id="A0A2P5DG40"/>
<reference evidence="5" key="1">
    <citation type="submission" date="2016-06" db="EMBL/GenBank/DDBJ databases">
        <title>Parallel loss of symbiosis genes in relatives of nitrogen-fixing non-legume Parasponia.</title>
        <authorList>
            <person name="Van Velzen R."/>
            <person name="Holmer R."/>
            <person name="Bu F."/>
            <person name="Rutten L."/>
            <person name="Van Zeijl A."/>
            <person name="Liu W."/>
            <person name="Santuari L."/>
            <person name="Cao Q."/>
            <person name="Sharma T."/>
            <person name="Shen D."/>
            <person name="Roswanjaya Y."/>
            <person name="Wardhani T."/>
            <person name="Kalhor M.S."/>
            <person name="Jansen J."/>
            <person name="Van den Hoogen J."/>
            <person name="Gungor B."/>
            <person name="Hartog M."/>
            <person name="Hontelez J."/>
            <person name="Verver J."/>
            <person name="Yang W.-C."/>
            <person name="Schijlen E."/>
            <person name="Repin R."/>
            <person name="Schilthuizen M."/>
            <person name="Schranz E."/>
            <person name="Heidstra R."/>
            <person name="Miyata K."/>
            <person name="Fedorova E."/>
            <person name="Kohlen W."/>
            <person name="Bisseling T."/>
            <person name="Smit S."/>
            <person name="Geurts R."/>
        </authorList>
    </citation>
    <scope>NUCLEOTIDE SEQUENCE [LARGE SCALE GENOMIC DNA]</scope>
    <source>
        <strain evidence="5">cv. WU1-14</strain>
    </source>
</reference>
<comment type="caution">
    <text evidence="4">The sequence shown here is derived from an EMBL/GenBank/DDBJ whole genome shotgun (WGS) entry which is preliminary data.</text>
</comment>
<feature type="compositionally biased region" description="Low complexity" evidence="2">
    <location>
        <begin position="188"/>
        <end position="201"/>
    </location>
</feature>
<dbReference type="OrthoDB" id="515416at2759"/>
<feature type="compositionally biased region" description="Polar residues" evidence="2">
    <location>
        <begin position="202"/>
        <end position="253"/>
    </location>
</feature>
<dbReference type="PANTHER" id="PTHR31805">
    <property type="entry name" value="RECEPTOR-LIKE KINASE, PUTATIVE (DUF1421)-RELATED"/>
    <property type="match status" value="1"/>
</dbReference>
<dbReference type="Pfam" id="PF07223">
    <property type="entry name" value="DUF1421"/>
    <property type="match status" value="1"/>
</dbReference>
<evidence type="ECO:0000256" key="2">
    <source>
        <dbReference type="SAM" id="MobiDB-lite"/>
    </source>
</evidence>
<feature type="region of interest" description="Disordered" evidence="2">
    <location>
        <begin position="424"/>
        <end position="447"/>
    </location>
</feature>
<keyword evidence="1" id="KW-0175">Coiled coil</keyword>
<feature type="domain" description="UBA" evidence="3">
    <location>
        <begin position="482"/>
        <end position="526"/>
    </location>
</feature>